<feature type="domain" description="Mannitol dehydrogenase N-terminal" evidence="2">
    <location>
        <begin position="29"/>
        <end position="269"/>
    </location>
</feature>
<dbReference type="SUPFAM" id="SSF51735">
    <property type="entry name" value="NAD(P)-binding Rossmann-fold domains"/>
    <property type="match status" value="1"/>
</dbReference>
<accession>A0ABS0XSH7</accession>
<dbReference type="InterPro" id="IPR036291">
    <property type="entry name" value="NAD(P)-bd_dom_sf"/>
</dbReference>
<dbReference type="RefSeq" id="WP_199039607.1">
    <property type="nucleotide sequence ID" value="NZ_JAELXS010000008.1"/>
</dbReference>
<dbReference type="Proteomes" id="UP000640426">
    <property type="component" value="Unassembled WGS sequence"/>
</dbReference>
<feature type="domain" description="Mannitol dehydrogenase C-terminal" evidence="3">
    <location>
        <begin position="279"/>
        <end position="422"/>
    </location>
</feature>
<dbReference type="EMBL" id="JAELXS010000008">
    <property type="protein sequence ID" value="MBJ6123014.1"/>
    <property type="molecule type" value="Genomic_DNA"/>
</dbReference>
<gene>
    <name evidence="4" type="ORF">JAO74_14545</name>
</gene>
<dbReference type="InterPro" id="IPR000669">
    <property type="entry name" value="Mannitol_DH"/>
</dbReference>
<evidence type="ECO:0000313" key="5">
    <source>
        <dbReference type="Proteomes" id="UP000640426"/>
    </source>
</evidence>
<protein>
    <submittedName>
        <fullName evidence="4">Mannitol dehydrogenase family protein</fullName>
    </submittedName>
</protein>
<dbReference type="InterPro" id="IPR013118">
    <property type="entry name" value="Mannitol_DH_C"/>
</dbReference>
<dbReference type="PRINTS" id="PR00084">
    <property type="entry name" value="MTLDHDRGNASE"/>
</dbReference>
<evidence type="ECO:0000313" key="4">
    <source>
        <dbReference type="EMBL" id="MBJ6123014.1"/>
    </source>
</evidence>
<dbReference type="Gene3D" id="1.10.1040.10">
    <property type="entry name" value="N-(1-d-carboxylethyl)-l-norvaline Dehydrogenase, domain 2"/>
    <property type="match status" value="1"/>
</dbReference>
<dbReference type="PANTHER" id="PTHR43362:SF1">
    <property type="entry name" value="MANNITOL DEHYDROGENASE 2-RELATED"/>
    <property type="match status" value="1"/>
</dbReference>
<dbReference type="PANTHER" id="PTHR43362">
    <property type="entry name" value="MANNITOL DEHYDROGENASE DSF1-RELATED"/>
    <property type="match status" value="1"/>
</dbReference>
<dbReference type="Pfam" id="PF01232">
    <property type="entry name" value="Mannitol_dh"/>
    <property type="match status" value="1"/>
</dbReference>
<keyword evidence="1" id="KW-0560">Oxidoreductase</keyword>
<comment type="caution">
    <text evidence="4">The sequence shown here is derived from an EMBL/GenBank/DDBJ whole genome shotgun (WGS) entry which is preliminary data.</text>
</comment>
<reference evidence="5" key="1">
    <citation type="submission" date="2020-12" db="EMBL/GenBank/DDBJ databases">
        <title>Hymenobacter sp.</title>
        <authorList>
            <person name="Kim M.K."/>
        </authorList>
    </citation>
    <scope>NUCLEOTIDE SEQUENCE [LARGE SCALE GENOMIC DNA]</scope>
    <source>
        <strain evidence="5">BT553</strain>
    </source>
</reference>
<dbReference type="InterPro" id="IPR050988">
    <property type="entry name" value="Mannitol_DH/Oxidoreductase"/>
</dbReference>
<dbReference type="InterPro" id="IPR013131">
    <property type="entry name" value="Mannitol_DH_N"/>
</dbReference>
<evidence type="ECO:0000259" key="3">
    <source>
        <dbReference type="Pfam" id="PF08125"/>
    </source>
</evidence>
<evidence type="ECO:0000256" key="1">
    <source>
        <dbReference type="ARBA" id="ARBA00023002"/>
    </source>
</evidence>
<evidence type="ECO:0000259" key="2">
    <source>
        <dbReference type="Pfam" id="PF01232"/>
    </source>
</evidence>
<dbReference type="Gene3D" id="3.40.50.720">
    <property type="entry name" value="NAD(P)-binding Rossmann-like Domain"/>
    <property type="match status" value="1"/>
</dbReference>
<name>A0ABS0XSH7_9SPHN</name>
<keyword evidence="5" id="KW-1185">Reference proteome</keyword>
<sequence>MTVLSNATLPALPAGVGRPGYDRATLVPGIVHVGPGAFHRAHQAAYVDVILRDDPRWAISAMALNSTDVADALRPQDGLYTLALLGEEMRLQVVGSIVELLTRGDGEAFARRLAAPTTRLVTATVTEKGYCLTADGGLDRDNPAIARDLGDPAAATSFVGRLVDGLSRRRREGVGGLTVLSCDNLAGNGRRLARAVGDYAAAIDGDLARWIADEVRFPCSMVDSITPATDDDLRARVAAAGIGDAWPIQRERFTQWVIEDDFAGERPPFDLAGAQFVGDVTGFEEAKLRLLNGAHSSLAYIGLLLGHETVRDAMGDAALARFVEAMMRDDIAPTLGETAGLDTAAYVGAILDRFRNPAIRHLLAQIAWDGSQKLPFRLLATIAEARAAGRPVDRLVVPIAAWIRFLALPRPPAAALVDPAAATLVPLAGDPDALVERSGVFPAALVGDAVFRRALVAAHAGMATPDGVRAAIG</sequence>
<proteinExistence type="predicted"/>
<dbReference type="SUPFAM" id="SSF48179">
    <property type="entry name" value="6-phosphogluconate dehydrogenase C-terminal domain-like"/>
    <property type="match status" value="1"/>
</dbReference>
<dbReference type="InterPro" id="IPR008927">
    <property type="entry name" value="6-PGluconate_DH-like_C_sf"/>
</dbReference>
<dbReference type="InterPro" id="IPR013328">
    <property type="entry name" value="6PGD_dom2"/>
</dbReference>
<organism evidence="4 5">
    <name type="scientific">Sphingomonas mollis</name>
    <dbReference type="NCBI Taxonomy" id="2795726"/>
    <lineage>
        <taxon>Bacteria</taxon>
        <taxon>Pseudomonadati</taxon>
        <taxon>Pseudomonadota</taxon>
        <taxon>Alphaproteobacteria</taxon>
        <taxon>Sphingomonadales</taxon>
        <taxon>Sphingomonadaceae</taxon>
        <taxon>Sphingomonas</taxon>
    </lineage>
</organism>
<dbReference type="Pfam" id="PF08125">
    <property type="entry name" value="Mannitol_dh_C"/>
    <property type="match status" value="1"/>
</dbReference>